<organism evidence="1 2">
    <name type="scientific">Paenibacillus albidus</name>
    <dbReference type="NCBI Taxonomy" id="2041023"/>
    <lineage>
        <taxon>Bacteria</taxon>
        <taxon>Bacillati</taxon>
        <taxon>Bacillota</taxon>
        <taxon>Bacilli</taxon>
        <taxon>Bacillales</taxon>
        <taxon>Paenibacillaceae</taxon>
        <taxon>Paenibacillus</taxon>
    </lineage>
</organism>
<comment type="caution">
    <text evidence="1">The sequence shown here is derived from an EMBL/GenBank/DDBJ whole genome shotgun (WGS) entry which is preliminary data.</text>
</comment>
<evidence type="ECO:0000313" key="2">
    <source>
        <dbReference type="Proteomes" id="UP000637643"/>
    </source>
</evidence>
<proteinExistence type="predicted"/>
<gene>
    <name evidence="1" type="ORF">GCM10010912_40330</name>
</gene>
<dbReference type="AlphaFoldDB" id="A0A917CJY6"/>
<keyword evidence="2" id="KW-1185">Reference proteome</keyword>
<protein>
    <submittedName>
        <fullName evidence="1">Uncharacterized protein</fullName>
    </submittedName>
</protein>
<evidence type="ECO:0000313" key="1">
    <source>
        <dbReference type="EMBL" id="GGF91191.1"/>
    </source>
</evidence>
<dbReference type="EMBL" id="BMKR01000018">
    <property type="protein sequence ID" value="GGF91191.1"/>
    <property type="molecule type" value="Genomic_DNA"/>
</dbReference>
<name>A0A917CJY6_9BACL</name>
<reference evidence="1" key="2">
    <citation type="submission" date="2020-09" db="EMBL/GenBank/DDBJ databases">
        <authorList>
            <person name="Sun Q."/>
            <person name="Zhou Y."/>
        </authorList>
    </citation>
    <scope>NUCLEOTIDE SEQUENCE</scope>
    <source>
        <strain evidence="1">CGMCC 1.16134</strain>
    </source>
</reference>
<dbReference type="Proteomes" id="UP000637643">
    <property type="component" value="Unassembled WGS sequence"/>
</dbReference>
<accession>A0A917CJY6</accession>
<reference evidence="1" key="1">
    <citation type="journal article" date="2014" name="Int. J. Syst. Evol. Microbiol.">
        <title>Complete genome sequence of Corynebacterium casei LMG S-19264T (=DSM 44701T), isolated from a smear-ripened cheese.</title>
        <authorList>
            <consortium name="US DOE Joint Genome Institute (JGI-PGF)"/>
            <person name="Walter F."/>
            <person name="Albersmeier A."/>
            <person name="Kalinowski J."/>
            <person name="Ruckert C."/>
        </authorList>
    </citation>
    <scope>NUCLEOTIDE SEQUENCE</scope>
    <source>
        <strain evidence="1">CGMCC 1.16134</strain>
    </source>
</reference>
<sequence length="88" mass="10271">MEYLYQEKKFELWATQIAPNLEQAPELKIKVQQIAYTKPLEPLTIFWAKANEGLYKTVASPDKTKTYPVLNGNYSNILFENYETSNYS</sequence>